<evidence type="ECO:0000259" key="1">
    <source>
        <dbReference type="PROSITE" id="PS51186"/>
    </source>
</evidence>
<evidence type="ECO:0000313" key="3">
    <source>
        <dbReference type="Proteomes" id="UP001164748"/>
    </source>
</evidence>
<accession>A0AA47KM44</accession>
<dbReference type="SUPFAM" id="SSF55729">
    <property type="entry name" value="Acyl-CoA N-acyltransferases (Nat)"/>
    <property type="match status" value="1"/>
</dbReference>
<dbReference type="AlphaFoldDB" id="A0AA47KM44"/>
<dbReference type="Pfam" id="PF13508">
    <property type="entry name" value="Acetyltransf_7"/>
    <property type="match status" value="1"/>
</dbReference>
<protein>
    <submittedName>
        <fullName evidence="2">N-acetyltransferase</fullName>
    </submittedName>
</protein>
<dbReference type="RefSeq" id="WP_269579367.1">
    <property type="nucleotide sequence ID" value="NZ_CP114588.1"/>
</dbReference>
<dbReference type="Gene3D" id="3.40.630.30">
    <property type="match status" value="1"/>
</dbReference>
<dbReference type="InterPro" id="IPR000182">
    <property type="entry name" value="GNAT_dom"/>
</dbReference>
<dbReference type="EMBL" id="CP114588">
    <property type="protein sequence ID" value="WBA09117.1"/>
    <property type="molecule type" value="Genomic_DNA"/>
</dbReference>
<dbReference type="InterPro" id="IPR016181">
    <property type="entry name" value="Acyl_CoA_acyltransferase"/>
</dbReference>
<dbReference type="GO" id="GO:0016747">
    <property type="term" value="F:acyltransferase activity, transferring groups other than amino-acyl groups"/>
    <property type="evidence" value="ECO:0007669"/>
    <property type="project" value="InterPro"/>
</dbReference>
<evidence type="ECO:0000313" key="2">
    <source>
        <dbReference type="EMBL" id="WBA09117.1"/>
    </source>
</evidence>
<feature type="domain" description="N-acetyltransferase" evidence="1">
    <location>
        <begin position="1"/>
        <end position="155"/>
    </location>
</feature>
<dbReference type="CDD" id="cd04301">
    <property type="entry name" value="NAT_SF"/>
    <property type="match status" value="1"/>
</dbReference>
<sequence length="178" mass="19593">MNIVSLSTLNPDYVAQQVSETFTHSEGADTGEVIRQLVDKLLGETPCEDCHGWGLIDGERLVGAVFFSRLTYPHTDKVALLSPMAIHPDYQRQGHGKALIRAGLQQLRTLDYQAVMTYGDPAFYTQLGFHAADPTEIVPPHRLSYPHGWLAQSLTNSDLPALGSKPCCVAAFNQADLW</sequence>
<name>A0AA47KM44_9GAMM</name>
<gene>
    <name evidence="2" type="ORF">N8M53_02520</name>
</gene>
<organism evidence="2 3">
    <name type="scientific">Salinivibrio kushneri</name>
    <dbReference type="NCBI Taxonomy" id="1908198"/>
    <lineage>
        <taxon>Bacteria</taxon>
        <taxon>Pseudomonadati</taxon>
        <taxon>Pseudomonadota</taxon>
        <taxon>Gammaproteobacteria</taxon>
        <taxon>Vibrionales</taxon>
        <taxon>Vibrionaceae</taxon>
        <taxon>Salinivibrio</taxon>
    </lineage>
</organism>
<dbReference type="Proteomes" id="UP001164748">
    <property type="component" value="Chromosome"/>
</dbReference>
<dbReference type="PROSITE" id="PS51186">
    <property type="entry name" value="GNAT"/>
    <property type="match status" value="1"/>
</dbReference>
<proteinExistence type="predicted"/>
<reference evidence="2" key="1">
    <citation type="submission" date="2022-09" db="EMBL/GenBank/DDBJ databases">
        <authorList>
            <person name="Li Z.-J."/>
        </authorList>
    </citation>
    <scope>NUCLEOTIDE SEQUENCE</scope>
    <source>
        <strain evidence="2">TGB11</strain>
    </source>
</reference>